<dbReference type="EMBL" id="CP107567">
    <property type="protein sequence ID" value="UYQ64799.1"/>
    <property type="molecule type" value="Genomic_DNA"/>
</dbReference>
<gene>
    <name evidence="7" type="ORF">OGH68_27325</name>
</gene>
<dbReference type="PROSITE" id="PS51257">
    <property type="entry name" value="PROKAR_LIPOPROTEIN"/>
    <property type="match status" value="1"/>
</dbReference>
<comment type="similarity">
    <text evidence="1 4">Belongs to the bacterial solute-binding protein 3 family.</text>
</comment>
<dbReference type="InterPro" id="IPR018313">
    <property type="entry name" value="SBP_3_CS"/>
</dbReference>
<name>A0ABY6ICR7_STRPE</name>
<dbReference type="Proteomes" id="UP001163878">
    <property type="component" value="Chromosome"/>
</dbReference>
<keyword evidence="3 5" id="KW-0732">Signal</keyword>
<dbReference type="Gene3D" id="3.40.190.10">
    <property type="entry name" value="Periplasmic binding protein-like II"/>
    <property type="match status" value="2"/>
</dbReference>
<evidence type="ECO:0000256" key="1">
    <source>
        <dbReference type="ARBA" id="ARBA00010333"/>
    </source>
</evidence>
<keyword evidence="8" id="KW-1185">Reference proteome</keyword>
<evidence type="ECO:0000313" key="7">
    <source>
        <dbReference type="EMBL" id="UYQ64799.1"/>
    </source>
</evidence>
<dbReference type="PANTHER" id="PTHR30085">
    <property type="entry name" value="AMINO ACID ABC TRANSPORTER PERMEASE"/>
    <property type="match status" value="1"/>
</dbReference>
<dbReference type="PROSITE" id="PS01039">
    <property type="entry name" value="SBP_BACTERIAL_3"/>
    <property type="match status" value="1"/>
</dbReference>
<evidence type="ECO:0000256" key="4">
    <source>
        <dbReference type="RuleBase" id="RU003744"/>
    </source>
</evidence>
<sequence>MKLRKVTAASATVFALALTATACGSDGGDGGSGSDGGNKKITVGIKYDQPGLGLKTPDGSFTGFDVDVAKYVAKELGYKEGDIEFKETKSADRETALARGDVDFIAATYSITDERAEKVDFAGPYLLAHQDLLIRADDNVTKGDDLNGKKLCSVVGSTSAQNVKKDFAPKAQLQEYPTYSQCLGALQSGRVDALTTDDSILAGYAAQPQYKGKFKLAGLKLSNENYGIGVKKGDKEMVDKINAALEKMVQDSAWEQAVKDNFGPANYKNEPAPKIGNIVK</sequence>
<feature type="domain" description="Solute-binding protein family 3/N-terminal" evidence="6">
    <location>
        <begin position="40"/>
        <end position="265"/>
    </location>
</feature>
<dbReference type="RefSeq" id="WP_264247655.1">
    <property type="nucleotide sequence ID" value="NZ_CP107567.1"/>
</dbReference>
<dbReference type="SUPFAM" id="SSF53850">
    <property type="entry name" value="Periplasmic binding protein-like II"/>
    <property type="match status" value="1"/>
</dbReference>
<proteinExistence type="inferred from homology"/>
<organism evidence="7 8">
    <name type="scientific">Streptomyces peucetius</name>
    <dbReference type="NCBI Taxonomy" id="1950"/>
    <lineage>
        <taxon>Bacteria</taxon>
        <taxon>Bacillati</taxon>
        <taxon>Actinomycetota</taxon>
        <taxon>Actinomycetes</taxon>
        <taxon>Kitasatosporales</taxon>
        <taxon>Streptomycetaceae</taxon>
        <taxon>Streptomyces</taxon>
    </lineage>
</organism>
<dbReference type="Pfam" id="PF00497">
    <property type="entry name" value="SBP_bac_3"/>
    <property type="match status" value="1"/>
</dbReference>
<evidence type="ECO:0000313" key="8">
    <source>
        <dbReference type="Proteomes" id="UP001163878"/>
    </source>
</evidence>
<evidence type="ECO:0000259" key="6">
    <source>
        <dbReference type="SMART" id="SM00062"/>
    </source>
</evidence>
<evidence type="ECO:0000256" key="3">
    <source>
        <dbReference type="ARBA" id="ARBA00022729"/>
    </source>
</evidence>
<accession>A0ABY6ICR7</accession>
<evidence type="ECO:0000256" key="5">
    <source>
        <dbReference type="SAM" id="SignalP"/>
    </source>
</evidence>
<dbReference type="SMART" id="SM00062">
    <property type="entry name" value="PBPb"/>
    <property type="match status" value="1"/>
</dbReference>
<keyword evidence="2" id="KW-0813">Transport</keyword>
<dbReference type="InterPro" id="IPR051455">
    <property type="entry name" value="Bact_solute-bind_prot3"/>
</dbReference>
<feature type="signal peptide" evidence="5">
    <location>
        <begin position="1"/>
        <end position="22"/>
    </location>
</feature>
<protein>
    <submittedName>
        <fullName evidence="7">Glutamate ABC transporter substrate-binding protein</fullName>
    </submittedName>
</protein>
<evidence type="ECO:0000256" key="2">
    <source>
        <dbReference type="ARBA" id="ARBA00022448"/>
    </source>
</evidence>
<reference evidence="7" key="1">
    <citation type="submission" date="2022-10" db="EMBL/GenBank/DDBJ databases">
        <title>Cytochrome P450 Catalyzes Benzene Ring Formation in the Biosynthesis of Trialkyl-Substituted Aromatic Polyketides.</title>
        <authorList>
            <person name="Zhao E."/>
            <person name="Ge H."/>
        </authorList>
    </citation>
    <scope>NUCLEOTIDE SEQUENCE</scope>
    <source>
        <strain evidence="7">NA0869</strain>
    </source>
</reference>
<dbReference type="PANTHER" id="PTHR30085:SF6">
    <property type="entry name" value="ABC TRANSPORTER GLUTAMINE-BINDING PROTEIN GLNH"/>
    <property type="match status" value="1"/>
</dbReference>
<dbReference type="CDD" id="cd13690">
    <property type="entry name" value="PBP2_GluB"/>
    <property type="match status" value="1"/>
</dbReference>
<dbReference type="InterPro" id="IPR001638">
    <property type="entry name" value="Solute-binding_3/MltF_N"/>
</dbReference>
<feature type="chain" id="PRO_5045779432" evidence="5">
    <location>
        <begin position="23"/>
        <end position="280"/>
    </location>
</feature>